<feature type="signal peptide" evidence="2">
    <location>
        <begin position="1"/>
        <end position="20"/>
    </location>
</feature>
<sequence>MRNVLSILLVSMLLLLSACASTGTSSGQSHSSIVSNEVVGNKLPPPDTTSASGAYEGASDYRIGAQDLLEISVFGVQDLDKEVRVNSNGQISLPLIGGVMAGGRTIPELEQDLAGKYASGFLQNPQVSVFVKEYASQRITLEGAIVKPGIYPITGKTTLLQAIALSGGVDDKIADLGGIVLMRQIDGKRMAAVYDLRAVRRGKMEDPQVYGDDIIVVEASGSKSAYRRFIETMPALGVFGWLF</sequence>
<dbReference type="PANTHER" id="PTHR33619:SF3">
    <property type="entry name" value="POLYSACCHARIDE EXPORT PROTEIN GFCE-RELATED"/>
    <property type="match status" value="1"/>
</dbReference>
<dbReference type="PANTHER" id="PTHR33619">
    <property type="entry name" value="POLYSACCHARIDE EXPORT PROTEIN GFCE-RELATED"/>
    <property type="match status" value="1"/>
</dbReference>
<dbReference type="InterPro" id="IPR049712">
    <property type="entry name" value="Poly_export"/>
</dbReference>
<feature type="chain" id="PRO_5046859327" evidence="2">
    <location>
        <begin position="21"/>
        <end position="243"/>
    </location>
</feature>
<dbReference type="InterPro" id="IPR019554">
    <property type="entry name" value="Soluble_ligand-bd"/>
</dbReference>
<evidence type="ECO:0000256" key="2">
    <source>
        <dbReference type="SAM" id="SignalP"/>
    </source>
</evidence>
<name>A0ABS7TE94_9GAMM</name>
<reference evidence="5" key="1">
    <citation type="submission" date="2021-09" db="EMBL/GenBank/DDBJ databases">
        <authorList>
            <person name="Wu T."/>
            <person name="Guo S.Z."/>
        </authorList>
    </citation>
    <scope>NUCLEOTIDE SEQUENCE</scope>
    <source>
        <strain evidence="5">RSS-23</strain>
    </source>
</reference>
<dbReference type="EMBL" id="JAIQDJ010000002">
    <property type="protein sequence ID" value="MBZ4186185.1"/>
    <property type="molecule type" value="Genomic_DNA"/>
</dbReference>
<comment type="caution">
    <text evidence="5">The sequence shown here is derived from an EMBL/GenBank/DDBJ whole genome shotgun (WGS) entry which is preliminary data.</text>
</comment>
<dbReference type="Pfam" id="PF02563">
    <property type="entry name" value="Poly_export"/>
    <property type="match status" value="1"/>
</dbReference>
<dbReference type="InterPro" id="IPR003715">
    <property type="entry name" value="Poly_export_N"/>
</dbReference>
<keyword evidence="6" id="KW-1185">Reference proteome</keyword>
<evidence type="ECO:0000259" key="4">
    <source>
        <dbReference type="Pfam" id="PF10531"/>
    </source>
</evidence>
<evidence type="ECO:0000256" key="1">
    <source>
        <dbReference type="ARBA" id="ARBA00022729"/>
    </source>
</evidence>
<protein>
    <submittedName>
        <fullName evidence="5">Polysaccharide export protein</fullName>
    </submittedName>
</protein>
<dbReference type="PROSITE" id="PS51257">
    <property type="entry name" value="PROKAR_LIPOPROTEIN"/>
    <property type="match status" value="1"/>
</dbReference>
<feature type="domain" description="Polysaccharide export protein N-terminal" evidence="3">
    <location>
        <begin position="58"/>
        <end position="132"/>
    </location>
</feature>
<organism evidence="5 6">
    <name type="scientific">Thermomonas beijingensis</name>
    <dbReference type="NCBI Taxonomy" id="2872701"/>
    <lineage>
        <taxon>Bacteria</taxon>
        <taxon>Pseudomonadati</taxon>
        <taxon>Pseudomonadota</taxon>
        <taxon>Gammaproteobacteria</taxon>
        <taxon>Lysobacterales</taxon>
        <taxon>Lysobacteraceae</taxon>
        <taxon>Thermomonas</taxon>
    </lineage>
</organism>
<evidence type="ECO:0000313" key="5">
    <source>
        <dbReference type="EMBL" id="MBZ4186185.1"/>
    </source>
</evidence>
<proteinExistence type="predicted"/>
<gene>
    <name evidence="5" type="ORF">K7B09_07605</name>
</gene>
<feature type="domain" description="Soluble ligand binding" evidence="4">
    <location>
        <begin position="139"/>
        <end position="190"/>
    </location>
</feature>
<keyword evidence="1 2" id="KW-0732">Signal</keyword>
<dbReference type="RefSeq" id="WP_223628489.1">
    <property type="nucleotide sequence ID" value="NZ_JAIQDJ010000002.1"/>
</dbReference>
<dbReference type="Proteomes" id="UP001430290">
    <property type="component" value="Unassembled WGS sequence"/>
</dbReference>
<accession>A0ABS7TE94</accession>
<dbReference type="Pfam" id="PF10531">
    <property type="entry name" value="SLBB"/>
    <property type="match status" value="1"/>
</dbReference>
<evidence type="ECO:0000313" key="6">
    <source>
        <dbReference type="Proteomes" id="UP001430290"/>
    </source>
</evidence>
<dbReference type="Gene3D" id="3.10.560.10">
    <property type="entry name" value="Outer membrane lipoprotein wza domain like"/>
    <property type="match status" value="1"/>
</dbReference>
<evidence type="ECO:0000259" key="3">
    <source>
        <dbReference type="Pfam" id="PF02563"/>
    </source>
</evidence>